<gene>
    <name evidence="9" type="ORF">EG028_15165</name>
</gene>
<dbReference type="InterPro" id="IPR058627">
    <property type="entry name" value="MdtA-like_C"/>
</dbReference>
<keyword evidence="5" id="KW-0732">Signal</keyword>
<feature type="domain" description="Multidrug resistance protein MdtA-like C-terminal permuted SH3" evidence="8">
    <location>
        <begin position="296"/>
        <end position="359"/>
    </location>
</feature>
<feature type="coiled-coil region" evidence="4">
    <location>
        <begin position="22"/>
        <end position="49"/>
    </location>
</feature>
<evidence type="ECO:0000313" key="10">
    <source>
        <dbReference type="Proteomes" id="UP000279089"/>
    </source>
</evidence>
<dbReference type="Pfam" id="PF25967">
    <property type="entry name" value="RND-MFP_C"/>
    <property type="match status" value="1"/>
</dbReference>
<evidence type="ECO:0000256" key="4">
    <source>
        <dbReference type="SAM" id="Coils"/>
    </source>
</evidence>
<comment type="similarity">
    <text evidence="2">Belongs to the membrane fusion protein (MFP) (TC 8.A.1) family.</text>
</comment>
<dbReference type="Pfam" id="PF25954">
    <property type="entry name" value="Beta-barrel_RND_2"/>
    <property type="match status" value="1"/>
</dbReference>
<dbReference type="RefSeq" id="WP_120517051.1">
    <property type="nucleotide sequence ID" value="NZ_QXZY01000008.1"/>
</dbReference>
<dbReference type="Gene3D" id="2.40.50.100">
    <property type="match status" value="1"/>
</dbReference>
<dbReference type="PANTHER" id="PTHR30469:SF15">
    <property type="entry name" value="HLYD FAMILY OF SECRETION PROTEINS"/>
    <property type="match status" value="1"/>
</dbReference>
<evidence type="ECO:0000259" key="6">
    <source>
        <dbReference type="Pfam" id="PF25917"/>
    </source>
</evidence>
<dbReference type="InterPro" id="IPR006143">
    <property type="entry name" value="RND_pump_MFP"/>
</dbReference>
<dbReference type="OrthoDB" id="9806939at2"/>
<dbReference type="Gene3D" id="1.10.287.470">
    <property type="entry name" value="Helix hairpin bin"/>
    <property type="match status" value="1"/>
</dbReference>
<feature type="coiled-coil region" evidence="4">
    <location>
        <begin position="158"/>
        <end position="185"/>
    </location>
</feature>
<dbReference type="Gene3D" id="2.40.420.20">
    <property type="match status" value="1"/>
</dbReference>
<evidence type="ECO:0000256" key="5">
    <source>
        <dbReference type="SAM" id="SignalP"/>
    </source>
</evidence>
<dbReference type="Pfam" id="PF25917">
    <property type="entry name" value="BSH_RND"/>
    <property type="match status" value="1"/>
</dbReference>
<dbReference type="GO" id="GO:1990281">
    <property type="term" value="C:efflux pump complex"/>
    <property type="evidence" value="ECO:0007669"/>
    <property type="project" value="TreeGrafter"/>
</dbReference>
<keyword evidence="4" id="KW-0175">Coiled coil</keyword>
<comment type="caution">
    <text evidence="9">The sequence shown here is derived from an EMBL/GenBank/DDBJ whole genome shotgun (WGS) entry which is preliminary data.</text>
</comment>
<dbReference type="EMBL" id="RMBX01000007">
    <property type="protein sequence ID" value="RPD40632.1"/>
    <property type="molecule type" value="Genomic_DNA"/>
</dbReference>
<sequence length="369" mass="40408">MTKRYLVLSLATLIMAACGGGEVNKTEKLQKLKQDKAKLDLEISTLEKELKAGDSSVKTKTVTIAAIQDTLFEHFIDIQGNVDARENVNVGAQSPGIIKAIYVKEGQHVSKGQTLAQVDDQLVRSNIAELQTRLDLARTLYLKQENLWKQKIGSEVQYLNAKSGVESLERNLETLKEQQALARIISPINGTVDAVIAKIGDAAAPGQPAFRVVNSSNLRVVANIAESFAGRVKTGDEVIVTLPDIQKEIRTRIGFASKVIDPLSRTINVEIPLKPSNDLHPNMIAQLRIVDYRAKDAIVIPVGVIQYSLGKPYVLTVKGEGNKLQAVRTNIELGRTYNDKAEVKSGLKSGDRVITTGFQGLNDNDYIKL</sequence>
<dbReference type="PANTHER" id="PTHR30469">
    <property type="entry name" value="MULTIDRUG RESISTANCE PROTEIN MDTA"/>
    <property type="match status" value="1"/>
</dbReference>
<dbReference type="InterPro" id="IPR058625">
    <property type="entry name" value="MdtA-like_BSH"/>
</dbReference>
<evidence type="ECO:0000256" key="3">
    <source>
        <dbReference type="ARBA" id="ARBA00022448"/>
    </source>
</evidence>
<evidence type="ECO:0000259" key="8">
    <source>
        <dbReference type="Pfam" id="PF25967"/>
    </source>
</evidence>
<dbReference type="Proteomes" id="UP000279089">
    <property type="component" value="Unassembled WGS sequence"/>
</dbReference>
<evidence type="ECO:0000313" key="9">
    <source>
        <dbReference type="EMBL" id="RPD40632.1"/>
    </source>
</evidence>
<dbReference type="InterPro" id="IPR058792">
    <property type="entry name" value="Beta-barrel_RND_2"/>
</dbReference>
<evidence type="ECO:0000256" key="2">
    <source>
        <dbReference type="ARBA" id="ARBA00009477"/>
    </source>
</evidence>
<feature type="chain" id="PRO_5017951415" evidence="5">
    <location>
        <begin position="20"/>
        <end position="369"/>
    </location>
</feature>
<dbReference type="NCBIfam" id="TIGR01730">
    <property type="entry name" value="RND_mfp"/>
    <property type="match status" value="1"/>
</dbReference>
<reference evidence="10" key="1">
    <citation type="submission" date="2018-11" db="EMBL/GenBank/DDBJ databases">
        <title>Chitinophaga lutea sp.nov., isolate from arsenic contaminated soil.</title>
        <authorList>
            <person name="Zong Y."/>
        </authorList>
    </citation>
    <scope>NUCLEOTIDE SEQUENCE [LARGE SCALE GENOMIC DNA]</scope>
    <source>
        <strain evidence="10">YLT18</strain>
    </source>
</reference>
<dbReference type="Gene3D" id="2.40.30.170">
    <property type="match status" value="1"/>
</dbReference>
<dbReference type="AlphaFoldDB" id="A0A3N4MA54"/>
<feature type="signal peptide" evidence="5">
    <location>
        <begin position="1"/>
        <end position="19"/>
    </location>
</feature>
<dbReference type="SUPFAM" id="SSF111369">
    <property type="entry name" value="HlyD-like secretion proteins"/>
    <property type="match status" value="1"/>
</dbReference>
<keyword evidence="10" id="KW-1185">Reference proteome</keyword>
<dbReference type="GO" id="GO:0015562">
    <property type="term" value="F:efflux transmembrane transporter activity"/>
    <property type="evidence" value="ECO:0007669"/>
    <property type="project" value="TreeGrafter"/>
</dbReference>
<evidence type="ECO:0000256" key="1">
    <source>
        <dbReference type="ARBA" id="ARBA00004196"/>
    </source>
</evidence>
<feature type="domain" description="CusB-like beta-barrel" evidence="7">
    <location>
        <begin position="220"/>
        <end position="290"/>
    </location>
</feature>
<name>A0A3N4MA54_9BACT</name>
<dbReference type="PROSITE" id="PS51257">
    <property type="entry name" value="PROKAR_LIPOPROTEIN"/>
    <property type="match status" value="1"/>
</dbReference>
<protein>
    <submittedName>
        <fullName evidence="9">Efflux RND transporter periplasmic adaptor subunit</fullName>
    </submittedName>
</protein>
<organism evidence="9 10">
    <name type="scientific">Chitinophaga barathri</name>
    <dbReference type="NCBI Taxonomy" id="1647451"/>
    <lineage>
        <taxon>Bacteria</taxon>
        <taxon>Pseudomonadati</taxon>
        <taxon>Bacteroidota</taxon>
        <taxon>Chitinophagia</taxon>
        <taxon>Chitinophagales</taxon>
        <taxon>Chitinophagaceae</taxon>
        <taxon>Chitinophaga</taxon>
    </lineage>
</organism>
<accession>A0A3N4MA54</accession>
<keyword evidence="3" id="KW-0813">Transport</keyword>
<proteinExistence type="inferred from homology"/>
<feature type="domain" description="Multidrug resistance protein MdtA-like barrel-sandwich hybrid" evidence="6">
    <location>
        <begin position="87"/>
        <end position="213"/>
    </location>
</feature>
<comment type="subcellular location">
    <subcellularLocation>
        <location evidence="1">Cell envelope</location>
    </subcellularLocation>
</comment>
<evidence type="ECO:0000259" key="7">
    <source>
        <dbReference type="Pfam" id="PF25954"/>
    </source>
</evidence>